<protein>
    <submittedName>
        <fullName evidence="1">Uncharacterized protein</fullName>
    </submittedName>
</protein>
<name>A0A6C0JTK1_9ZZZZ</name>
<reference evidence="1" key="1">
    <citation type="journal article" date="2020" name="Nature">
        <title>Giant virus diversity and host interactions through global metagenomics.</title>
        <authorList>
            <person name="Schulz F."/>
            <person name="Roux S."/>
            <person name="Paez-Espino D."/>
            <person name="Jungbluth S."/>
            <person name="Walsh D.A."/>
            <person name="Denef V.J."/>
            <person name="McMahon K.D."/>
            <person name="Konstantinidis K.T."/>
            <person name="Eloe-Fadrosh E.A."/>
            <person name="Kyrpides N.C."/>
            <person name="Woyke T."/>
        </authorList>
    </citation>
    <scope>NUCLEOTIDE SEQUENCE</scope>
    <source>
        <strain evidence="1">GVMAG-S-1062768-28</strain>
    </source>
</reference>
<accession>A0A6C0JTK1</accession>
<evidence type="ECO:0000313" key="1">
    <source>
        <dbReference type="EMBL" id="QHU08030.1"/>
    </source>
</evidence>
<dbReference type="EMBL" id="MN740694">
    <property type="protein sequence ID" value="QHU08030.1"/>
    <property type="molecule type" value="Genomic_DNA"/>
</dbReference>
<dbReference type="AlphaFoldDB" id="A0A6C0JTK1"/>
<sequence length="101" mass="11774">MVEVVPRNFPTISLSDTIYPVVIWKDRPEITRIAIFDHKKKRISLKQANELYSQIIYESNDFTFEAGDEFSIGKLYKGIAVFNHRHNLKTLKTAGHICHRL</sequence>
<proteinExistence type="predicted"/>
<organism evidence="1">
    <name type="scientific">viral metagenome</name>
    <dbReference type="NCBI Taxonomy" id="1070528"/>
    <lineage>
        <taxon>unclassified sequences</taxon>
        <taxon>metagenomes</taxon>
        <taxon>organismal metagenomes</taxon>
    </lineage>
</organism>